<keyword evidence="3 4" id="KW-0460">Magnesium</keyword>
<dbReference type="PIRSF" id="PIRSF015582">
    <property type="entry name" value="Cit_lyase_B"/>
    <property type="match status" value="1"/>
</dbReference>
<dbReference type="Proteomes" id="UP000253426">
    <property type="component" value="Unassembled WGS sequence"/>
</dbReference>
<evidence type="ECO:0000256" key="2">
    <source>
        <dbReference type="ARBA" id="ARBA00022723"/>
    </source>
</evidence>
<comment type="caution">
    <text evidence="6">The sequence shown here is derived from an EMBL/GenBank/DDBJ whole genome shotgun (WGS) entry which is preliminary data.</text>
</comment>
<evidence type="ECO:0000256" key="1">
    <source>
        <dbReference type="ARBA" id="ARBA00001946"/>
    </source>
</evidence>
<comment type="cofactor">
    <cofactor evidence="1">
        <name>Mg(2+)</name>
        <dbReference type="ChEBI" id="CHEBI:18420"/>
    </cofactor>
</comment>
<dbReference type="AlphaFoldDB" id="A0A366HN69"/>
<name>A0A366HN69_9BACT</name>
<organism evidence="6 7">
    <name type="scientific">Roseimicrobium gellanilyticum</name>
    <dbReference type="NCBI Taxonomy" id="748857"/>
    <lineage>
        <taxon>Bacteria</taxon>
        <taxon>Pseudomonadati</taxon>
        <taxon>Verrucomicrobiota</taxon>
        <taxon>Verrucomicrobiia</taxon>
        <taxon>Verrucomicrobiales</taxon>
        <taxon>Verrucomicrobiaceae</taxon>
        <taxon>Roseimicrobium</taxon>
    </lineage>
</organism>
<evidence type="ECO:0000313" key="7">
    <source>
        <dbReference type="Proteomes" id="UP000253426"/>
    </source>
</evidence>
<keyword evidence="2 4" id="KW-0479">Metal-binding</keyword>
<dbReference type="InterPro" id="IPR039480">
    <property type="entry name" value="C-C_Bond_Lyase-like"/>
</dbReference>
<evidence type="ECO:0000313" key="6">
    <source>
        <dbReference type="EMBL" id="RBP44607.1"/>
    </source>
</evidence>
<dbReference type="Pfam" id="PF15617">
    <property type="entry name" value="C-C_Bond_Lyase"/>
    <property type="match status" value="1"/>
</dbReference>
<dbReference type="Gene3D" id="3.20.20.60">
    <property type="entry name" value="Phosphoenolpyruvate-binding domains"/>
    <property type="match status" value="1"/>
</dbReference>
<accession>A0A366HN69</accession>
<feature type="region of interest" description="Disordered" evidence="5">
    <location>
        <begin position="301"/>
        <end position="327"/>
    </location>
</feature>
<dbReference type="InterPro" id="IPR015813">
    <property type="entry name" value="Pyrv/PenolPyrv_kinase-like_dom"/>
</dbReference>
<sequence>MTPSASFHLAPVLYVPASRPDLQAILSGRKKLGVCSLAVCLEDAVRIDDRARAASRLCEILHQASSLPHTIFVRPADSEMLERLLDAAQLDHIAAFVLPKATTRNIARWMELTCGRFPILPILESNEALDHGGRRELAAVCAEYSQFIPRVRIGANDLFARLGGLRRPQGCTVYETPLGRVIDELLEVFVPRDIPLSGPVFDRLDDLKTLEREVELDIHRGLFCKTALNPAQVATIWSGYKPGELEIEEANHILHPDSPAVFGMNGSMHEPACHGEWARRLLTRQSMHRAAELALERRAQANGNGSGHSIPGLEEAGYPIHKASTVS</sequence>
<evidence type="ECO:0000256" key="3">
    <source>
        <dbReference type="ARBA" id="ARBA00022842"/>
    </source>
</evidence>
<feature type="binding site" evidence="4">
    <location>
        <position position="157"/>
    </location>
    <ligand>
        <name>Mg(2+)</name>
        <dbReference type="ChEBI" id="CHEBI:18420"/>
    </ligand>
</feature>
<dbReference type="PANTHER" id="PTHR32308:SF10">
    <property type="entry name" value="CITRATE LYASE SUBUNIT BETA"/>
    <property type="match status" value="1"/>
</dbReference>
<feature type="binding site" evidence="4">
    <location>
        <position position="124"/>
    </location>
    <ligand>
        <name>Mg(2+)</name>
        <dbReference type="ChEBI" id="CHEBI:18420"/>
    </ligand>
</feature>
<dbReference type="EMBL" id="QNRR01000004">
    <property type="protein sequence ID" value="RBP44607.1"/>
    <property type="molecule type" value="Genomic_DNA"/>
</dbReference>
<dbReference type="GO" id="GO:0006107">
    <property type="term" value="P:oxaloacetate metabolic process"/>
    <property type="evidence" value="ECO:0007669"/>
    <property type="project" value="TreeGrafter"/>
</dbReference>
<dbReference type="SUPFAM" id="SSF51621">
    <property type="entry name" value="Phosphoenolpyruvate/pyruvate domain"/>
    <property type="match status" value="1"/>
</dbReference>
<dbReference type="GO" id="GO:0016829">
    <property type="term" value="F:lyase activity"/>
    <property type="evidence" value="ECO:0007669"/>
    <property type="project" value="UniProtKB-KW"/>
</dbReference>
<evidence type="ECO:0000256" key="4">
    <source>
        <dbReference type="PIRSR" id="PIRSR015582-2"/>
    </source>
</evidence>
<gene>
    <name evidence="6" type="ORF">DES53_104429</name>
</gene>
<protein>
    <submittedName>
        <fullName evidence="6">Citrate lyase beta subunit</fullName>
    </submittedName>
</protein>
<dbReference type="InterPro" id="IPR011206">
    <property type="entry name" value="Citrate_lyase_beta/mcl1/mcl2"/>
</dbReference>
<proteinExistence type="predicted"/>
<dbReference type="PANTHER" id="PTHR32308">
    <property type="entry name" value="LYASE BETA SUBUNIT, PUTATIVE (AFU_ORTHOLOGUE AFUA_4G13030)-RELATED"/>
    <property type="match status" value="1"/>
</dbReference>
<keyword evidence="7" id="KW-1185">Reference proteome</keyword>
<keyword evidence="6" id="KW-0456">Lyase</keyword>
<dbReference type="GO" id="GO:0000287">
    <property type="term" value="F:magnesium ion binding"/>
    <property type="evidence" value="ECO:0007669"/>
    <property type="project" value="TreeGrafter"/>
</dbReference>
<dbReference type="InterPro" id="IPR040442">
    <property type="entry name" value="Pyrv_kinase-like_dom_sf"/>
</dbReference>
<reference evidence="6 7" key="1">
    <citation type="submission" date="2018-06" db="EMBL/GenBank/DDBJ databases">
        <title>Genomic Encyclopedia of Type Strains, Phase IV (KMG-IV): sequencing the most valuable type-strain genomes for metagenomic binning, comparative biology and taxonomic classification.</title>
        <authorList>
            <person name="Goeker M."/>
        </authorList>
    </citation>
    <scope>NUCLEOTIDE SEQUENCE [LARGE SCALE GENOMIC DNA]</scope>
    <source>
        <strain evidence="6 7">DSM 25532</strain>
    </source>
</reference>
<evidence type="ECO:0000256" key="5">
    <source>
        <dbReference type="SAM" id="MobiDB-lite"/>
    </source>
</evidence>